<organism evidence="2 3">
    <name type="scientific">Rhizobium halophytocola</name>
    <dbReference type="NCBI Taxonomy" id="735519"/>
    <lineage>
        <taxon>Bacteria</taxon>
        <taxon>Pseudomonadati</taxon>
        <taxon>Pseudomonadota</taxon>
        <taxon>Alphaproteobacteria</taxon>
        <taxon>Hyphomicrobiales</taxon>
        <taxon>Rhizobiaceae</taxon>
        <taxon>Rhizobium/Agrobacterium group</taxon>
        <taxon>Rhizobium</taxon>
    </lineage>
</organism>
<dbReference type="EC" id="3.5.2.5" evidence="2"/>
<name>A0ABS4DU40_9HYPH</name>
<proteinExistence type="predicted"/>
<dbReference type="SUPFAM" id="SSF51556">
    <property type="entry name" value="Metallo-dependent hydrolases"/>
    <property type="match status" value="1"/>
</dbReference>
<evidence type="ECO:0000313" key="2">
    <source>
        <dbReference type="EMBL" id="MBP1849211.1"/>
    </source>
</evidence>
<dbReference type="InterPro" id="IPR050138">
    <property type="entry name" value="DHOase/Allantoinase_Hydrolase"/>
</dbReference>
<dbReference type="SUPFAM" id="SSF51338">
    <property type="entry name" value="Composite domain of metallo-dependent hydrolases"/>
    <property type="match status" value="1"/>
</dbReference>
<dbReference type="PANTHER" id="PTHR43668">
    <property type="entry name" value="ALLANTOINASE"/>
    <property type="match status" value="1"/>
</dbReference>
<feature type="domain" description="Amidohydrolase-related" evidence="1">
    <location>
        <begin position="52"/>
        <end position="414"/>
    </location>
</feature>
<dbReference type="InterPro" id="IPR032466">
    <property type="entry name" value="Metal_Hydrolase"/>
</dbReference>
<keyword evidence="3" id="KW-1185">Reference proteome</keyword>
<dbReference type="PANTHER" id="PTHR43668:SF4">
    <property type="entry name" value="ALLANTOINASE"/>
    <property type="match status" value="1"/>
</dbReference>
<dbReference type="InterPro" id="IPR006680">
    <property type="entry name" value="Amidohydro-rel"/>
</dbReference>
<dbReference type="GO" id="GO:0004038">
    <property type="term" value="F:allantoinase activity"/>
    <property type="evidence" value="ECO:0007669"/>
    <property type="project" value="UniProtKB-EC"/>
</dbReference>
<protein>
    <submittedName>
        <fullName evidence="2">Allantoinase</fullName>
        <ecNumber evidence="2">3.5.2.5</ecNumber>
    </submittedName>
</protein>
<dbReference type="InterPro" id="IPR011059">
    <property type="entry name" value="Metal-dep_hydrolase_composite"/>
</dbReference>
<dbReference type="Gene3D" id="2.30.40.10">
    <property type="entry name" value="Urease, subunit C, domain 1"/>
    <property type="match status" value="1"/>
</dbReference>
<dbReference type="Proteomes" id="UP000759443">
    <property type="component" value="Unassembled WGS sequence"/>
</dbReference>
<dbReference type="EMBL" id="JAGGJU010000001">
    <property type="protein sequence ID" value="MBP1849211.1"/>
    <property type="molecule type" value="Genomic_DNA"/>
</dbReference>
<comment type="caution">
    <text evidence="2">The sequence shown here is derived from an EMBL/GenBank/DDBJ whole genome shotgun (WGS) entry which is preliminary data.</text>
</comment>
<evidence type="ECO:0000313" key="3">
    <source>
        <dbReference type="Proteomes" id="UP000759443"/>
    </source>
</evidence>
<evidence type="ECO:0000259" key="1">
    <source>
        <dbReference type="Pfam" id="PF01979"/>
    </source>
</evidence>
<keyword evidence="2" id="KW-0378">Hydrolase</keyword>
<sequence>MTRYDLVIRGRVATEGGVIPDGWVGVSGEKIAAVGQGGTPDAVETVDAGKGYVLPGVIDGQTHAGSQFGFKGVEKTSMSAVAGGVTTMVDMPYDQPTPVHDLATLTDKAKTIDALSYCDVALYGTVLADPDPVDIRALVKGGVCAFKISSFENHPTRFPRIDNGAAMTLLKTVAPTGLPVGLHNEDQDLIKRLTAEFVAAGKTSGEFHNLSRPEEAELLATANFLELGRLSGARVHIVHISTPDGFAMVERFRREGVKATAEMCVHYLHFDEAVDMPRLGSLIKVNPPIRPHRKEALWTVLEEGGCTFVSSDHSAWALERKVKDSIFEAAAGVPGLEALLPVFFSDVAARKGEDAAAVACARALSAGPADFFGLSSKGRLAPGLDADIVVLDLDGYIYDAEEARDGLGWSPYHGERFAARPAATFLRGKKVFDGATVTGTPGDGRFVARG</sequence>
<dbReference type="Gene3D" id="3.20.20.140">
    <property type="entry name" value="Metal-dependent hydrolases"/>
    <property type="match status" value="1"/>
</dbReference>
<reference evidence="2 3" key="1">
    <citation type="submission" date="2021-03" db="EMBL/GenBank/DDBJ databases">
        <title>Genomic Encyclopedia of Type Strains, Phase IV (KMG-IV): sequencing the most valuable type-strain genomes for metagenomic binning, comparative biology and taxonomic classification.</title>
        <authorList>
            <person name="Goeker M."/>
        </authorList>
    </citation>
    <scope>NUCLEOTIDE SEQUENCE [LARGE SCALE GENOMIC DNA]</scope>
    <source>
        <strain evidence="2 3">DSM 21600</strain>
    </source>
</reference>
<gene>
    <name evidence="2" type="ORF">J2Z17_000628</name>
</gene>
<dbReference type="Pfam" id="PF01979">
    <property type="entry name" value="Amidohydro_1"/>
    <property type="match status" value="1"/>
</dbReference>
<dbReference type="RefSeq" id="WP_209942114.1">
    <property type="nucleotide sequence ID" value="NZ_JAGGJU010000001.1"/>
</dbReference>
<accession>A0ABS4DU40</accession>